<dbReference type="Proteomes" id="UP000534286">
    <property type="component" value="Unassembled WGS sequence"/>
</dbReference>
<dbReference type="PANTHER" id="PTHR39173">
    <property type="entry name" value="ACETYLTRANSFERASE"/>
    <property type="match status" value="1"/>
</dbReference>
<evidence type="ECO:0000313" key="3">
    <source>
        <dbReference type="EMBL" id="MBB4938974.1"/>
    </source>
</evidence>
<accession>A0A7W7RVG6</accession>
<protein>
    <submittedName>
        <fullName evidence="3">Putative acetyltransferase</fullName>
    </submittedName>
</protein>
<dbReference type="SUPFAM" id="SSF55729">
    <property type="entry name" value="Acyl-CoA N-acyltransferases (Nat)"/>
    <property type="match status" value="1"/>
</dbReference>
<gene>
    <name evidence="3" type="ORF">FHR32_003279</name>
</gene>
<keyword evidence="3" id="KW-0808">Transferase</keyword>
<organism evidence="3 4">
    <name type="scientific">Streptosporangium album</name>
    <dbReference type="NCBI Taxonomy" id="47479"/>
    <lineage>
        <taxon>Bacteria</taxon>
        <taxon>Bacillati</taxon>
        <taxon>Actinomycetota</taxon>
        <taxon>Actinomycetes</taxon>
        <taxon>Streptosporangiales</taxon>
        <taxon>Streptosporangiaceae</taxon>
        <taxon>Streptosporangium</taxon>
    </lineage>
</organism>
<evidence type="ECO:0000313" key="4">
    <source>
        <dbReference type="Proteomes" id="UP000534286"/>
    </source>
</evidence>
<feature type="compositionally biased region" description="Polar residues" evidence="1">
    <location>
        <begin position="1"/>
        <end position="10"/>
    </location>
</feature>
<keyword evidence="2" id="KW-0472">Membrane</keyword>
<proteinExistence type="predicted"/>
<feature type="region of interest" description="Disordered" evidence="1">
    <location>
        <begin position="1"/>
        <end position="20"/>
    </location>
</feature>
<dbReference type="Gene3D" id="3.40.630.30">
    <property type="match status" value="1"/>
</dbReference>
<sequence length="92" mass="9751">MHSLTTSPPSDTIGYDIRPSGRRQGHATAMLAAALPVAGGLGISPALATVRLRTLAGRKVIEANGGRLIHQRDDRLYFHLPTGGDHDRATTV</sequence>
<name>A0A7W7RVG6_9ACTN</name>
<dbReference type="AlphaFoldDB" id="A0A7W7RVG6"/>
<dbReference type="GO" id="GO:0016740">
    <property type="term" value="F:transferase activity"/>
    <property type="evidence" value="ECO:0007669"/>
    <property type="project" value="UniProtKB-KW"/>
</dbReference>
<keyword evidence="2" id="KW-1133">Transmembrane helix</keyword>
<comment type="caution">
    <text evidence="3">The sequence shown here is derived from an EMBL/GenBank/DDBJ whole genome shotgun (WGS) entry which is preliminary data.</text>
</comment>
<evidence type="ECO:0000256" key="2">
    <source>
        <dbReference type="SAM" id="Phobius"/>
    </source>
</evidence>
<reference evidence="3 4" key="1">
    <citation type="submission" date="2020-08" db="EMBL/GenBank/DDBJ databases">
        <title>Sequencing the genomes of 1000 actinobacteria strains.</title>
        <authorList>
            <person name="Klenk H.-P."/>
        </authorList>
    </citation>
    <scope>NUCLEOTIDE SEQUENCE [LARGE SCALE GENOMIC DNA]</scope>
    <source>
        <strain evidence="3 4">DSM 43023</strain>
    </source>
</reference>
<feature type="transmembrane region" description="Helical" evidence="2">
    <location>
        <begin position="29"/>
        <end position="50"/>
    </location>
</feature>
<keyword evidence="2" id="KW-0812">Transmembrane</keyword>
<dbReference type="InterPro" id="IPR016181">
    <property type="entry name" value="Acyl_CoA_acyltransferase"/>
</dbReference>
<dbReference type="PANTHER" id="PTHR39173:SF1">
    <property type="entry name" value="ACETYLTRANSFERASE"/>
    <property type="match status" value="1"/>
</dbReference>
<dbReference type="RefSeq" id="WP_184755068.1">
    <property type="nucleotide sequence ID" value="NZ_BAABEK010000138.1"/>
</dbReference>
<keyword evidence="4" id="KW-1185">Reference proteome</keyword>
<dbReference type="EMBL" id="JACHJU010000001">
    <property type="protein sequence ID" value="MBB4938974.1"/>
    <property type="molecule type" value="Genomic_DNA"/>
</dbReference>
<evidence type="ECO:0000256" key="1">
    <source>
        <dbReference type="SAM" id="MobiDB-lite"/>
    </source>
</evidence>